<proteinExistence type="predicted"/>
<dbReference type="EMBL" id="WOEY01000101">
    <property type="protein sequence ID" value="NPT44732.1"/>
    <property type="molecule type" value="Genomic_DNA"/>
</dbReference>
<keyword evidence="2" id="KW-1185">Reference proteome</keyword>
<gene>
    <name evidence="1" type="ORF">GNZ12_26135</name>
</gene>
<comment type="caution">
    <text evidence="1">The sequence shown here is derived from an EMBL/GenBank/DDBJ whole genome shotgun (WGS) entry which is preliminary data.</text>
</comment>
<dbReference type="RefSeq" id="WP_172315093.1">
    <property type="nucleotide sequence ID" value="NZ_WOEY01000101.1"/>
</dbReference>
<sequence>MPAHAVDLRKRQQIAARVDMAKWLQSYAASHERGVHHISIAKLKEWCGYASPMRKFREALGEALDELQRVGILESVEFVKEDPMVKWVRS</sequence>
<evidence type="ECO:0000313" key="2">
    <source>
        <dbReference type="Proteomes" id="UP000652198"/>
    </source>
</evidence>
<organism evidence="1 2">
    <name type="scientific">Paraburkholderia solitsugae</name>
    <dbReference type="NCBI Taxonomy" id="2675748"/>
    <lineage>
        <taxon>Bacteria</taxon>
        <taxon>Pseudomonadati</taxon>
        <taxon>Pseudomonadota</taxon>
        <taxon>Betaproteobacteria</taxon>
        <taxon>Burkholderiales</taxon>
        <taxon>Burkholderiaceae</taxon>
        <taxon>Paraburkholderia</taxon>
    </lineage>
</organism>
<accession>A0ABX2BV12</accession>
<protein>
    <submittedName>
        <fullName evidence="1">Uncharacterized protein</fullName>
    </submittedName>
</protein>
<name>A0ABX2BV12_9BURK</name>
<dbReference type="Proteomes" id="UP000652198">
    <property type="component" value="Unassembled WGS sequence"/>
</dbReference>
<reference evidence="1 2" key="1">
    <citation type="submission" date="2019-11" db="EMBL/GenBank/DDBJ databases">
        <title>Metabolism of dissolved organic matter in forest soils.</title>
        <authorList>
            <person name="Cyle K.T."/>
            <person name="Wilhelm R.C."/>
            <person name="Martinez C.E."/>
        </authorList>
    </citation>
    <scope>NUCLEOTIDE SEQUENCE [LARGE SCALE GENOMIC DNA]</scope>
    <source>
        <strain evidence="1 2">1N</strain>
    </source>
</reference>
<evidence type="ECO:0000313" key="1">
    <source>
        <dbReference type="EMBL" id="NPT44732.1"/>
    </source>
</evidence>